<comment type="cofactor">
    <cofactor evidence="3">
        <name>Mg(2+)</name>
        <dbReference type="ChEBI" id="CHEBI:18420"/>
    </cofactor>
</comment>
<keyword evidence="3 4" id="KW-0288">FMN</keyword>
<feature type="binding site" evidence="3">
    <location>
        <begin position="361"/>
        <end position="364"/>
    </location>
    <ligand>
        <name>CTP</name>
        <dbReference type="ChEBI" id="CHEBI:37563"/>
    </ligand>
</feature>
<dbReference type="GO" id="GO:0010181">
    <property type="term" value="F:FMN binding"/>
    <property type="evidence" value="ECO:0007669"/>
    <property type="project" value="UniProtKB-UniRule"/>
</dbReference>
<dbReference type="Pfam" id="PF04127">
    <property type="entry name" value="DFP"/>
    <property type="match status" value="1"/>
</dbReference>
<dbReference type="InterPro" id="IPR053853">
    <property type="entry name" value="FitA-like_RHH"/>
</dbReference>
<protein>
    <recommendedName>
        <fullName evidence="3">Coenzyme A biosynthesis bifunctional protein CoaBC</fullName>
    </recommendedName>
    <alternativeName>
        <fullName evidence="3">DNA/pantothenate metabolism flavoprotein</fullName>
    </alternativeName>
    <alternativeName>
        <fullName evidence="3">Phosphopantothenoylcysteine synthetase/decarboxylase</fullName>
        <shortName evidence="3">PPCS-PPCDC</shortName>
    </alternativeName>
    <domain>
        <recommendedName>
            <fullName evidence="3">Phosphopantothenoylcysteine decarboxylase</fullName>
            <shortName evidence="3">PPC decarboxylase</shortName>
            <shortName evidence="3">PPC-DC</shortName>
            <ecNumber evidence="3">4.1.1.36</ecNumber>
        </recommendedName>
        <alternativeName>
            <fullName evidence="3">CoaC</fullName>
        </alternativeName>
    </domain>
    <domain>
        <recommendedName>
            <fullName evidence="3">Phosphopantothenate--cysteine ligase</fullName>
            <ecNumber evidence="3">6.3.2.5</ecNumber>
        </recommendedName>
        <alternativeName>
            <fullName evidence="3">CoaB</fullName>
        </alternativeName>
        <alternativeName>
            <fullName evidence="3">Phosphopantothenoylcysteine synthetase</fullName>
            <shortName evidence="3">PPC synthetase</shortName>
            <shortName evidence="3">PPC-S</shortName>
        </alternativeName>
    </domain>
</protein>
<gene>
    <name evidence="3" type="primary">coaBC</name>
    <name evidence="8" type="ORF">GGQ79_003581</name>
</gene>
<comment type="similarity">
    <text evidence="3 4">In the C-terminal section; belongs to the PPC synthetase family.</text>
</comment>
<comment type="cofactor">
    <cofactor evidence="3">
        <name>FMN</name>
        <dbReference type="ChEBI" id="CHEBI:58210"/>
    </cofactor>
    <text evidence="3">Binds 1 FMN per subunit.</text>
</comment>
<feature type="domain" description="DNA/pantothenate metabolism flavoprotein C-terminal" evidence="6">
    <location>
        <begin position="241"/>
        <end position="454"/>
    </location>
</feature>
<reference evidence="8 9" key="1">
    <citation type="submission" date="2020-08" db="EMBL/GenBank/DDBJ databases">
        <title>Genomic Encyclopedia of Type Strains, Phase IV (KMG-IV): sequencing the most valuable type-strain genomes for metagenomic binning, comparative biology and taxonomic classification.</title>
        <authorList>
            <person name="Goeker M."/>
        </authorList>
    </citation>
    <scope>NUCLEOTIDE SEQUENCE [LARGE SCALE GENOMIC DNA]</scope>
    <source>
        <strain evidence="8 9">DSM 23868</strain>
    </source>
</reference>
<dbReference type="GO" id="GO:0015941">
    <property type="term" value="P:pantothenate catabolic process"/>
    <property type="evidence" value="ECO:0007669"/>
    <property type="project" value="InterPro"/>
</dbReference>
<dbReference type="SUPFAM" id="SSF47598">
    <property type="entry name" value="Ribbon-helix-helix"/>
    <property type="match status" value="1"/>
</dbReference>
<feature type="binding site" evidence="3">
    <location>
        <position position="343"/>
    </location>
    <ligand>
        <name>CTP</name>
        <dbReference type="ChEBI" id="CHEBI:37563"/>
    </ligand>
</feature>
<keyword evidence="1 3" id="KW-0210">Decarboxylase</keyword>
<evidence type="ECO:0000313" key="8">
    <source>
        <dbReference type="EMBL" id="MBB4095042.1"/>
    </source>
</evidence>
<feature type="binding site" evidence="3">
    <location>
        <position position="394"/>
    </location>
    <ligand>
        <name>CTP</name>
        <dbReference type="ChEBI" id="CHEBI:37563"/>
    </ligand>
</feature>
<evidence type="ECO:0000259" key="7">
    <source>
        <dbReference type="Pfam" id="PF22513"/>
    </source>
</evidence>
<dbReference type="Pfam" id="PF22513">
    <property type="entry name" value="FitA-like_RHH"/>
    <property type="match status" value="1"/>
</dbReference>
<dbReference type="InterPro" id="IPR003382">
    <property type="entry name" value="Flavoprotein"/>
</dbReference>
<dbReference type="RefSeq" id="WP_235894902.1">
    <property type="nucleotide sequence ID" value="NZ_JACIEX010000008.1"/>
</dbReference>
<evidence type="ECO:0000259" key="5">
    <source>
        <dbReference type="Pfam" id="PF02441"/>
    </source>
</evidence>
<dbReference type="GO" id="GO:0006355">
    <property type="term" value="P:regulation of DNA-templated transcription"/>
    <property type="evidence" value="ECO:0007669"/>
    <property type="project" value="InterPro"/>
</dbReference>
<feature type="region of interest" description="Phosphopantothenate--cysteine ligase" evidence="3">
    <location>
        <begin position="246"/>
        <end position="461"/>
    </location>
</feature>
<dbReference type="Proteomes" id="UP000553980">
    <property type="component" value="Unassembled WGS sequence"/>
</dbReference>
<accession>A0AB34YUU9</accession>
<dbReference type="SUPFAM" id="SSF102645">
    <property type="entry name" value="CoaB-like"/>
    <property type="match status" value="1"/>
</dbReference>
<feature type="binding site" evidence="3">
    <location>
        <position position="398"/>
    </location>
    <ligand>
        <name>CTP</name>
        <dbReference type="ChEBI" id="CHEBI:37563"/>
    </ligand>
</feature>
<evidence type="ECO:0000256" key="4">
    <source>
        <dbReference type="RuleBase" id="RU364078"/>
    </source>
</evidence>
<comment type="catalytic activity">
    <reaction evidence="3 4">
        <text>N-[(R)-4-phosphopantothenoyl]-L-cysteine + H(+) = (R)-4'-phosphopantetheine + CO2</text>
        <dbReference type="Rhea" id="RHEA:16793"/>
        <dbReference type="ChEBI" id="CHEBI:15378"/>
        <dbReference type="ChEBI" id="CHEBI:16526"/>
        <dbReference type="ChEBI" id="CHEBI:59458"/>
        <dbReference type="ChEBI" id="CHEBI:61723"/>
        <dbReference type="EC" id="4.1.1.36"/>
    </reaction>
</comment>
<dbReference type="GO" id="GO:0071513">
    <property type="term" value="C:phosphopantothenoylcysteine decarboxylase complex"/>
    <property type="evidence" value="ECO:0007669"/>
    <property type="project" value="TreeGrafter"/>
</dbReference>
<evidence type="ECO:0000256" key="2">
    <source>
        <dbReference type="ARBA" id="ARBA00023239"/>
    </source>
</evidence>
<keyword evidence="9" id="KW-1185">Reference proteome</keyword>
<dbReference type="EC" id="6.3.2.5" evidence="3"/>
<keyword evidence="3" id="KW-0479">Metal-binding</keyword>
<evidence type="ECO:0000313" key="9">
    <source>
        <dbReference type="Proteomes" id="UP000553980"/>
    </source>
</evidence>
<feature type="binding site" evidence="3">
    <location>
        <position position="333"/>
    </location>
    <ligand>
        <name>CTP</name>
        <dbReference type="ChEBI" id="CHEBI:37563"/>
    </ligand>
</feature>
<dbReference type="GO" id="GO:0004632">
    <property type="term" value="F:phosphopantothenate--cysteine ligase activity"/>
    <property type="evidence" value="ECO:0007669"/>
    <property type="project" value="UniProtKB-UniRule"/>
</dbReference>
<dbReference type="PANTHER" id="PTHR14359">
    <property type="entry name" value="HOMO-OLIGOMERIC FLAVIN CONTAINING CYS DECARBOXYLASE FAMILY"/>
    <property type="match status" value="1"/>
</dbReference>
<comment type="caution">
    <text evidence="3">Lacks conserved residue(s) required for the propagation of feature annotation.</text>
</comment>
<dbReference type="GO" id="GO:0015937">
    <property type="term" value="P:coenzyme A biosynthetic process"/>
    <property type="evidence" value="ECO:0007669"/>
    <property type="project" value="UniProtKB-UniRule"/>
</dbReference>
<dbReference type="NCBIfam" id="TIGR00521">
    <property type="entry name" value="coaBC_dfp"/>
    <property type="match status" value="1"/>
</dbReference>
<comment type="pathway">
    <text evidence="3 4">Cofactor biosynthesis; coenzyme A biosynthesis; CoA from (R)-pantothenate: step 3/5.</text>
</comment>
<keyword evidence="2 3" id="KW-0456">Lyase</keyword>
<dbReference type="EMBL" id="JACIEX010000008">
    <property type="protein sequence ID" value="MBB4095042.1"/>
    <property type="molecule type" value="Genomic_DNA"/>
</dbReference>
<dbReference type="GO" id="GO:0046872">
    <property type="term" value="F:metal ion binding"/>
    <property type="evidence" value="ECO:0007669"/>
    <property type="project" value="UniProtKB-KW"/>
</dbReference>
<proteinExistence type="inferred from homology"/>
<dbReference type="SUPFAM" id="SSF52507">
    <property type="entry name" value="Homo-oligomeric flavin-containing Cys decarboxylases, HFCD"/>
    <property type="match status" value="1"/>
</dbReference>
<dbReference type="GO" id="GO:0004633">
    <property type="term" value="F:phosphopantothenoylcysteine decarboxylase activity"/>
    <property type="evidence" value="ECO:0007669"/>
    <property type="project" value="UniProtKB-UniRule"/>
</dbReference>
<comment type="function">
    <text evidence="3">Catalyzes two sequential steps in the biosynthesis of coenzyme A. In the first step cysteine is conjugated to 4'-phosphopantothenate to form 4-phosphopantothenoylcysteine. In the second step the latter compound is decarboxylated to form 4'-phosphopantotheine.</text>
</comment>
<evidence type="ECO:0000256" key="1">
    <source>
        <dbReference type="ARBA" id="ARBA00022793"/>
    </source>
</evidence>
<comment type="similarity">
    <text evidence="3 4">In the N-terminal section; belongs to the HFCD (homo-oligomeric flavin containing Cys decarboxylase) superfamily.</text>
</comment>
<dbReference type="Gene3D" id="3.40.50.10300">
    <property type="entry name" value="CoaB-like"/>
    <property type="match status" value="1"/>
</dbReference>
<dbReference type="InterPro" id="IPR036551">
    <property type="entry name" value="Flavin_trans-like"/>
</dbReference>
<comment type="catalytic activity">
    <reaction evidence="3 4">
        <text>(R)-4'-phosphopantothenate + L-cysteine + CTP = N-[(R)-4-phosphopantothenoyl]-L-cysteine + CMP + diphosphate + H(+)</text>
        <dbReference type="Rhea" id="RHEA:19397"/>
        <dbReference type="ChEBI" id="CHEBI:10986"/>
        <dbReference type="ChEBI" id="CHEBI:15378"/>
        <dbReference type="ChEBI" id="CHEBI:33019"/>
        <dbReference type="ChEBI" id="CHEBI:35235"/>
        <dbReference type="ChEBI" id="CHEBI:37563"/>
        <dbReference type="ChEBI" id="CHEBI:59458"/>
        <dbReference type="ChEBI" id="CHEBI:60377"/>
        <dbReference type="EC" id="6.3.2.5"/>
    </reaction>
</comment>
<feature type="domain" description="Antitoxin FitA-like ribbon-helix-helix" evidence="7">
    <location>
        <begin position="2"/>
        <end position="37"/>
    </location>
</feature>
<dbReference type="HAMAP" id="MF_02225">
    <property type="entry name" value="CoaBC"/>
    <property type="match status" value="1"/>
</dbReference>
<dbReference type="PANTHER" id="PTHR14359:SF6">
    <property type="entry name" value="PHOSPHOPANTOTHENOYLCYSTEINE DECARBOXYLASE"/>
    <property type="match status" value="1"/>
</dbReference>
<dbReference type="Gene3D" id="1.10.1220.10">
    <property type="entry name" value="Met repressor-like"/>
    <property type="match status" value="1"/>
</dbReference>
<dbReference type="AlphaFoldDB" id="A0AB34YUU9"/>
<dbReference type="InterPro" id="IPR005252">
    <property type="entry name" value="CoaBC"/>
</dbReference>
<feature type="domain" description="Flavoprotein" evidence="5">
    <location>
        <begin position="59"/>
        <end position="231"/>
    </location>
</feature>
<keyword evidence="3" id="KW-0511">Multifunctional enzyme</keyword>
<feature type="region of interest" description="Phosphopantothenoylcysteine decarboxylase" evidence="3">
    <location>
        <begin position="1"/>
        <end position="245"/>
    </location>
</feature>
<comment type="caution">
    <text evidence="8">The sequence shown here is derived from an EMBL/GenBank/DDBJ whole genome shotgun (WGS) entry which is preliminary data.</text>
</comment>
<evidence type="ECO:0000256" key="3">
    <source>
        <dbReference type="HAMAP-Rule" id="MF_02225"/>
    </source>
</evidence>
<dbReference type="InterPro" id="IPR007085">
    <property type="entry name" value="DNA/pantothenate-metab_flavo_C"/>
</dbReference>
<comment type="function">
    <text evidence="4">Catalyzes two steps in the biosynthesis of coenzyme A. In the first step cysteine is conjugated to 4'-phosphopantothenate to form 4-phosphopantothenoylcysteine, in the latter compound is decarboxylated to form 4'-phosphopantotheine.</text>
</comment>
<dbReference type="InterPro" id="IPR035929">
    <property type="entry name" value="CoaB-like_sf"/>
</dbReference>
<sequence length="461" mass="48857">MASITIRNLDDAAKERLRIRAAQNGRSMEEEARLLLAGLNEAPQATTVSSGAGASLAGKRILLIIGGGIAAYKTPDLIRRLRERGAHVRPLMTAAAQQFVTPLTIGAVSADHVFTDLFSREDEQDVGHIRLARDADLIVVAPTTANLMAKMANGLADDLASAVLLARKVPVLVAPAMNPAMWDNSATRRNRLTLEKDGVHFIGPEKGEMAESGEAGTGRMSEPLAIVAVIENLLAPQAKPLAGKTVVMTSGPTHEPIDPVRYIANRSSGKQGHAIAAALARLGATVHLVSGPVTIPDPEDVDVIHVETAREMQAAVERHLPADAAIMVAAVADWRTANEAGQKIKKKPGESAPTLAMVENPDILAGVGHSDKRPGLVVGFAAETQNVAENARAKLEKKGADWIVANDVSHVPGEGSVMGGDRNHVRILSHSGIEEWPEMSKEQVAERLAAKIAEWLIEAKG</sequence>
<keyword evidence="3 4" id="KW-0285">Flavoprotein</keyword>
<dbReference type="Pfam" id="PF02441">
    <property type="entry name" value="Flavoprotein"/>
    <property type="match status" value="1"/>
</dbReference>
<keyword evidence="3 4" id="KW-0436">Ligase</keyword>
<evidence type="ECO:0000259" key="6">
    <source>
        <dbReference type="Pfam" id="PF04127"/>
    </source>
</evidence>
<comment type="pathway">
    <text evidence="3 4">Cofactor biosynthesis; coenzyme A biosynthesis; CoA from (R)-pantothenate: step 2/5.</text>
</comment>
<keyword evidence="3" id="KW-0460">Magnesium</keyword>
<name>A0AB34YUU9_9HYPH</name>
<dbReference type="EC" id="4.1.1.36" evidence="3"/>
<organism evidence="8 9">
    <name type="scientific">Brucella pecoris</name>
    <dbReference type="NCBI Taxonomy" id="867683"/>
    <lineage>
        <taxon>Bacteria</taxon>
        <taxon>Pseudomonadati</taxon>
        <taxon>Pseudomonadota</taxon>
        <taxon>Alphaproteobacteria</taxon>
        <taxon>Hyphomicrobiales</taxon>
        <taxon>Brucellaceae</taxon>
        <taxon>Brucella/Ochrobactrum group</taxon>
        <taxon>Brucella</taxon>
    </lineage>
</organism>
<dbReference type="InterPro" id="IPR013321">
    <property type="entry name" value="Arc_rbn_hlx_hlx"/>
</dbReference>
<dbReference type="InterPro" id="IPR010985">
    <property type="entry name" value="Ribbon_hlx_hlx"/>
</dbReference>
<dbReference type="Gene3D" id="3.40.50.1950">
    <property type="entry name" value="Flavin prenyltransferase-like"/>
    <property type="match status" value="1"/>
</dbReference>
<feature type="binding site" evidence="3">
    <location>
        <position position="380"/>
    </location>
    <ligand>
        <name>CTP</name>
        <dbReference type="ChEBI" id="CHEBI:37563"/>
    </ligand>
</feature>